<dbReference type="InterPro" id="IPR036388">
    <property type="entry name" value="WH-like_DNA-bd_sf"/>
</dbReference>
<dbReference type="InterPro" id="IPR036390">
    <property type="entry name" value="WH_DNA-bd_sf"/>
</dbReference>
<protein>
    <submittedName>
        <fullName evidence="7">Hydroxyneurosporene-O-methyltransferase</fullName>
    </submittedName>
</protein>
<keyword evidence="1 7" id="KW-0489">Methyltransferase</keyword>
<dbReference type="EMBL" id="OBDO01000001">
    <property type="protein sequence ID" value="SNX95281.1"/>
    <property type="molecule type" value="Genomic_DNA"/>
</dbReference>
<accession>A0A285EB41</accession>
<dbReference type="InterPro" id="IPR029063">
    <property type="entry name" value="SAM-dependent_MTases_sf"/>
</dbReference>
<feature type="domain" description="O-methyltransferase C-terminal" evidence="5">
    <location>
        <begin position="114"/>
        <end position="307"/>
    </location>
</feature>
<feature type="domain" description="O-methyltransferase dimerisation" evidence="6">
    <location>
        <begin position="14"/>
        <end position="90"/>
    </location>
</feature>
<dbReference type="Proteomes" id="UP000219514">
    <property type="component" value="Unassembled WGS sequence"/>
</dbReference>
<dbReference type="PANTHER" id="PTHR43712:SF2">
    <property type="entry name" value="O-METHYLTRANSFERASE CICE"/>
    <property type="match status" value="1"/>
</dbReference>
<dbReference type="GO" id="GO:0046983">
    <property type="term" value="F:protein dimerization activity"/>
    <property type="evidence" value="ECO:0007669"/>
    <property type="project" value="InterPro"/>
</dbReference>
<keyword evidence="2 7" id="KW-0808">Transferase</keyword>
<dbReference type="Pfam" id="PF00891">
    <property type="entry name" value="Methyltransf_2"/>
    <property type="match status" value="1"/>
</dbReference>
<evidence type="ECO:0000256" key="2">
    <source>
        <dbReference type="ARBA" id="ARBA00022679"/>
    </source>
</evidence>
<dbReference type="SUPFAM" id="SSF53335">
    <property type="entry name" value="S-adenosyl-L-methionine-dependent methyltransferases"/>
    <property type="match status" value="1"/>
</dbReference>
<dbReference type="SUPFAM" id="SSF46785">
    <property type="entry name" value="Winged helix' DNA-binding domain"/>
    <property type="match status" value="1"/>
</dbReference>
<keyword evidence="3" id="KW-0949">S-adenosyl-L-methionine</keyword>
<dbReference type="PROSITE" id="PS51683">
    <property type="entry name" value="SAM_OMT_II"/>
    <property type="match status" value="1"/>
</dbReference>
<evidence type="ECO:0000259" key="6">
    <source>
        <dbReference type="Pfam" id="PF08100"/>
    </source>
</evidence>
<proteinExistence type="predicted"/>
<dbReference type="InterPro" id="IPR016461">
    <property type="entry name" value="COMT-like"/>
</dbReference>
<dbReference type="Gene3D" id="3.40.50.150">
    <property type="entry name" value="Vaccinia Virus protein VP39"/>
    <property type="match status" value="1"/>
</dbReference>
<keyword evidence="8" id="KW-1185">Reference proteome</keyword>
<organism evidence="7 8">
    <name type="scientific">Geodermatophilus sabuli</name>
    <dbReference type="NCBI Taxonomy" id="1564158"/>
    <lineage>
        <taxon>Bacteria</taxon>
        <taxon>Bacillati</taxon>
        <taxon>Actinomycetota</taxon>
        <taxon>Actinomycetes</taxon>
        <taxon>Geodermatophilales</taxon>
        <taxon>Geodermatophilaceae</taxon>
        <taxon>Geodermatophilus</taxon>
    </lineage>
</organism>
<feature type="active site" description="Proton acceptor" evidence="4">
    <location>
        <position position="236"/>
    </location>
</feature>
<dbReference type="PANTHER" id="PTHR43712">
    <property type="entry name" value="PUTATIVE (AFU_ORTHOLOGUE AFUA_4G14580)-RELATED"/>
    <property type="match status" value="1"/>
</dbReference>
<evidence type="ECO:0000256" key="3">
    <source>
        <dbReference type="ARBA" id="ARBA00022691"/>
    </source>
</evidence>
<dbReference type="PIRSF" id="PIRSF005739">
    <property type="entry name" value="O-mtase"/>
    <property type="match status" value="1"/>
</dbReference>
<dbReference type="InterPro" id="IPR001077">
    <property type="entry name" value="COMT_C"/>
</dbReference>
<dbReference type="InterPro" id="IPR012967">
    <property type="entry name" value="COMT_dimerisation"/>
</dbReference>
<name>A0A285EB41_9ACTN</name>
<dbReference type="AlphaFoldDB" id="A0A285EB41"/>
<gene>
    <name evidence="7" type="ORF">SAMN06893097_1011089</name>
</gene>
<dbReference type="GO" id="GO:0032259">
    <property type="term" value="P:methylation"/>
    <property type="evidence" value="ECO:0007669"/>
    <property type="project" value="UniProtKB-KW"/>
</dbReference>
<evidence type="ECO:0000313" key="7">
    <source>
        <dbReference type="EMBL" id="SNX95281.1"/>
    </source>
</evidence>
<dbReference type="GO" id="GO:0008171">
    <property type="term" value="F:O-methyltransferase activity"/>
    <property type="evidence" value="ECO:0007669"/>
    <property type="project" value="InterPro"/>
</dbReference>
<evidence type="ECO:0000259" key="5">
    <source>
        <dbReference type="Pfam" id="PF00891"/>
    </source>
</evidence>
<reference evidence="7 8" key="1">
    <citation type="submission" date="2017-09" db="EMBL/GenBank/DDBJ databases">
        <authorList>
            <person name="Ehlers B."/>
            <person name="Leendertz F.H."/>
        </authorList>
    </citation>
    <scope>NUCLEOTIDE SEQUENCE [LARGE SCALE GENOMIC DNA]</scope>
    <source>
        <strain evidence="7 8">DSM 46844</strain>
    </source>
</reference>
<evidence type="ECO:0000256" key="4">
    <source>
        <dbReference type="PIRSR" id="PIRSR005739-1"/>
    </source>
</evidence>
<dbReference type="Pfam" id="PF08100">
    <property type="entry name" value="Dimerisation"/>
    <property type="match status" value="1"/>
</dbReference>
<sequence>MVAVPGSPADGLARLADGYLVTQLLHVAIALGVPEALTGGPRGADDLAGELGAVPGPLRRVLRGLAAEEVLDELPDGRFALTATGELLLAGTPGSLRGAVTARAELYYRAAAGLLDAVRTGDTPFDVVHGRPFFDHLAAAPERLAAFRASMAGRSAREAGAVVAAYDLTGFASVVDVGGGSGTLLRAVLERVPSADVVLFDQPDVVAGSDLPTVGGDFFTGVPGGADAYLLSRVLHDWDDGDALRVLRSCRAAMRPDSVLLVVEAVLPRRAVEDPAVVRMDLHMLVLLHGRERTAAEYAALLEEAGLRLTADVPTAAGVHVLEARPQG</sequence>
<evidence type="ECO:0000313" key="8">
    <source>
        <dbReference type="Proteomes" id="UP000219514"/>
    </source>
</evidence>
<dbReference type="Gene3D" id="1.10.10.10">
    <property type="entry name" value="Winged helix-like DNA-binding domain superfamily/Winged helix DNA-binding domain"/>
    <property type="match status" value="1"/>
</dbReference>
<evidence type="ECO:0000256" key="1">
    <source>
        <dbReference type="ARBA" id="ARBA00022603"/>
    </source>
</evidence>